<dbReference type="Proteomes" id="UP000258309">
    <property type="component" value="Unassembled WGS sequence"/>
</dbReference>
<dbReference type="EMBL" id="NCSJ02000144">
    <property type="protein sequence ID" value="RFU28973.1"/>
    <property type="molecule type" value="Genomic_DNA"/>
</dbReference>
<comment type="caution">
    <text evidence="2">The sequence shown here is derived from an EMBL/GenBank/DDBJ whole genome shotgun (WGS) entry which is preliminary data.</text>
</comment>
<feature type="non-terminal residue" evidence="2">
    <location>
        <position position="393"/>
    </location>
</feature>
<evidence type="ECO:0000256" key="1">
    <source>
        <dbReference type="SAM" id="MobiDB-lite"/>
    </source>
</evidence>
<feature type="compositionally biased region" description="Polar residues" evidence="1">
    <location>
        <begin position="146"/>
        <end position="168"/>
    </location>
</feature>
<dbReference type="OMA" id="HVCDLER"/>
<dbReference type="OrthoDB" id="3545258at2759"/>
<reference evidence="2 3" key="1">
    <citation type="submission" date="2018-05" db="EMBL/GenBank/DDBJ databases">
        <title>Draft genome sequence of Scytalidium lignicola DSM 105466, a ubiquitous saprotrophic fungus.</title>
        <authorList>
            <person name="Buettner E."/>
            <person name="Gebauer A.M."/>
            <person name="Hofrichter M."/>
            <person name="Liers C."/>
            <person name="Kellner H."/>
        </authorList>
    </citation>
    <scope>NUCLEOTIDE SEQUENCE [LARGE SCALE GENOMIC DNA]</scope>
    <source>
        <strain evidence="2 3">DSM 105466</strain>
    </source>
</reference>
<evidence type="ECO:0000313" key="2">
    <source>
        <dbReference type="EMBL" id="RFU28973.1"/>
    </source>
</evidence>
<sequence>MDGPAEEFGNVERIALVEKLQQLLAIECVPPNIRVGIWLSDLDVLRVTVREVENNGPLLLLFSNPAAMIDYIIKPWMRRNHGDASVLDPGSPTPGTPSASHTPTLQSSPGALDASLGSSPQPRSSHKHSASLGEIGSPPAKKHQRTGSSTDLGSGAGVQQGSNVSGASTPKRLESVKRLLHGARHVLVGLKVLLVRERIARWQNALFTEKRTEVCENLMTMCPNAYAYWRRAYFTLKPIEVSEDKEVMKVKLFWLRKYEGSKSVSIVNVPELPSHLNGINNVKLFNNESEKPLHSGEVIFFKTEDPVKKPLPSMDILDMQWVLHRFTALSGGAELINYTYNSDDPDDYNPYAVFDEEKSDEWDEWDYNATAESPTQFARELSRRLASIATSTV</sequence>
<dbReference type="AlphaFoldDB" id="A0A3E2H7B8"/>
<keyword evidence="3" id="KW-1185">Reference proteome</keyword>
<organism evidence="2 3">
    <name type="scientific">Scytalidium lignicola</name>
    <name type="common">Hyphomycete</name>
    <dbReference type="NCBI Taxonomy" id="5539"/>
    <lineage>
        <taxon>Eukaryota</taxon>
        <taxon>Fungi</taxon>
        <taxon>Dikarya</taxon>
        <taxon>Ascomycota</taxon>
        <taxon>Pezizomycotina</taxon>
        <taxon>Leotiomycetes</taxon>
        <taxon>Leotiomycetes incertae sedis</taxon>
        <taxon>Scytalidium</taxon>
    </lineage>
</organism>
<accession>A0A3E2H7B8</accession>
<proteinExistence type="predicted"/>
<name>A0A3E2H7B8_SCYLI</name>
<protein>
    <submittedName>
        <fullName evidence="2">Uncharacterized protein</fullName>
    </submittedName>
</protein>
<evidence type="ECO:0000313" key="3">
    <source>
        <dbReference type="Proteomes" id="UP000258309"/>
    </source>
</evidence>
<feature type="region of interest" description="Disordered" evidence="1">
    <location>
        <begin position="83"/>
        <end position="169"/>
    </location>
</feature>
<feature type="non-terminal residue" evidence="2">
    <location>
        <position position="1"/>
    </location>
</feature>
<gene>
    <name evidence="2" type="ORF">B7463_g7352</name>
</gene>